<dbReference type="InterPro" id="IPR036188">
    <property type="entry name" value="FAD/NAD-bd_sf"/>
</dbReference>
<keyword evidence="6" id="KW-1185">Reference proteome</keyword>
<keyword evidence="1" id="KW-0285">Flavoprotein</keyword>
<evidence type="ECO:0000256" key="3">
    <source>
        <dbReference type="ARBA" id="ARBA00022857"/>
    </source>
</evidence>
<comment type="caution">
    <text evidence="5">The sequence shown here is derived from an EMBL/GenBank/DDBJ whole genome shotgun (WGS) entry which is preliminary data.</text>
</comment>
<evidence type="ECO:0000256" key="4">
    <source>
        <dbReference type="ARBA" id="ARBA00023002"/>
    </source>
</evidence>
<dbReference type="PANTHER" id="PTHR43098">
    <property type="entry name" value="L-ORNITHINE N(5)-MONOOXYGENASE-RELATED"/>
    <property type="match status" value="1"/>
</dbReference>
<gene>
    <name evidence="5" type="ORF">N7493_009082</name>
</gene>
<dbReference type="GO" id="GO:0050660">
    <property type="term" value="F:flavin adenine dinucleotide binding"/>
    <property type="evidence" value="ECO:0007669"/>
    <property type="project" value="InterPro"/>
</dbReference>
<sequence>MGSIEPPRFSEMNQELDYDVLIIGAGLSGIYSIYKMRQLGLRAKVIEAASDVGGTWYWNRYPGARFDSESYSYNFSSKFSQELLDEWSWSEHFASQPETLRYCEFICDKFDLRRDMQFDTRVVSAHFQDDTNSWRLTDEKGGQYTSRFLITCIGILNNYTLPNIPGVSNFKGESFHTARWPHEAVNFKDKRVGVIGTGATGIQAIQEIAKTAGHLTVFQRTPNWSMPLRNEPITPDAMEEIRSRYPEIFQTCAESWAGFMYISDKRPTLSVSAEERERFWEELYAKRGFSKWLSNFADINTDKEANALFSEFVANKIRERVKDPVTAETLIPKCHGFGTKRVPMESGYFETYNQPNVRLVDVKKDPIECVTETGIQTGVENFELDVIVFATGFDAITGSFTAMDFRGVKGVKLSDRWVEGPRTHLGLFVEGFPNMTMVMGPHQMFGNIPRSIEYAVGWVARFIEFCRDNGITFAGTNQENVLKWTEHVHSCATGLLANDVDSWMTGINKNLAHKQKRIIARYQGSAPGYRERAEDVASRNYVDLVLA</sequence>
<evidence type="ECO:0000313" key="5">
    <source>
        <dbReference type="EMBL" id="KAJ5712614.1"/>
    </source>
</evidence>
<dbReference type="AlphaFoldDB" id="A0AAD6HG82"/>
<dbReference type="InterPro" id="IPR020946">
    <property type="entry name" value="Flavin_mOase-like"/>
</dbReference>
<organism evidence="5 6">
    <name type="scientific">Penicillium malachiteum</name>
    <dbReference type="NCBI Taxonomy" id="1324776"/>
    <lineage>
        <taxon>Eukaryota</taxon>
        <taxon>Fungi</taxon>
        <taxon>Dikarya</taxon>
        <taxon>Ascomycota</taxon>
        <taxon>Pezizomycotina</taxon>
        <taxon>Eurotiomycetes</taxon>
        <taxon>Eurotiomycetidae</taxon>
        <taxon>Eurotiales</taxon>
        <taxon>Aspergillaceae</taxon>
        <taxon>Penicillium</taxon>
    </lineage>
</organism>
<evidence type="ECO:0000313" key="6">
    <source>
        <dbReference type="Proteomes" id="UP001215712"/>
    </source>
</evidence>
<accession>A0AAD6HG82</accession>
<reference evidence="5" key="1">
    <citation type="journal article" date="2023" name="IMA Fungus">
        <title>Comparative genomic study of the Penicillium genus elucidates a diverse pangenome and 15 lateral gene transfer events.</title>
        <authorList>
            <person name="Petersen C."/>
            <person name="Sorensen T."/>
            <person name="Nielsen M.R."/>
            <person name="Sondergaard T.E."/>
            <person name="Sorensen J.L."/>
            <person name="Fitzpatrick D.A."/>
            <person name="Frisvad J.C."/>
            <person name="Nielsen K.L."/>
        </authorList>
    </citation>
    <scope>NUCLEOTIDE SEQUENCE</scope>
    <source>
        <strain evidence="5">IBT 17514</strain>
    </source>
</reference>
<dbReference type="InterPro" id="IPR050775">
    <property type="entry name" value="FAD-binding_Monooxygenases"/>
</dbReference>
<keyword evidence="2" id="KW-0274">FAD</keyword>
<dbReference type="SUPFAM" id="SSF51905">
    <property type="entry name" value="FAD/NAD(P)-binding domain"/>
    <property type="match status" value="1"/>
</dbReference>
<dbReference type="GO" id="GO:0050661">
    <property type="term" value="F:NADP binding"/>
    <property type="evidence" value="ECO:0007669"/>
    <property type="project" value="InterPro"/>
</dbReference>
<evidence type="ECO:0000256" key="1">
    <source>
        <dbReference type="ARBA" id="ARBA00022630"/>
    </source>
</evidence>
<dbReference type="EMBL" id="JAQJAN010000013">
    <property type="protein sequence ID" value="KAJ5712614.1"/>
    <property type="molecule type" value="Genomic_DNA"/>
</dbReference>
<reference evidence="5" key="2">
    <citation type="submission" date="2023-01" db="EMBL/GenBank/DDBJ databases">
        <authorList>
            <person name="Petersen C."/>
        </authorList>
    </citation>
    <scope>NUCLEOTIDE SEQUENCE</scope>
    <source>
        <strain evidence="5">IBT 17514</strain>
    </source>
</reference>
<dbReference type="PANTHER" id="PTHR43098:SF5">
    <property type="entry name" value="DUAL-FUNCTIONAL MONOOXYGENASE_METHYLTRANSFERASE PSOF"/>
    <property type="match status" value="1"/>
</dbReference>
<dbReference type="Gene3D" id="3.50.50.60">
    <property type="entry name" value="FAD/NAD(P)-binding domain"/>
    <property type="match status" value="2"/>
</dbReference>
<dbReference type="PRINTS" id="PR00411">
    <property type="entry name" value="PNDRDTASEI"/>
</dbReference>
<dbReference type="GO" id="GO:0004499">
    <property type="term" value="F:N,N-dimethylaniline monooxygenase activity"/>
    <property type="evidence" value="ECO:0007669"/>
    <property type="project" value="InterPro"/>
</dbReference>
<dbReference type="Pfam" id="PF00743">
    <property type="entry name" value="FMO-like"/>
    <property type="match status" value="1"/>
</dbReference>
<dbReference type="Proteomes" id="UP001215712">
    <property type="component" value="Unassembled WGS sequence"/>
</dbReference>
<dbReference type="SUPFAM" id="SSF51971">
    <property type="entry name" value="Nucleotide-binding domain"/>
    <property type="match status" value="1"/>
</dbReference>
<keyword evidence="4" id="KW-0560">Oxidoreductase</keyword>
<keyword evidence="3" id="KW-0521">NADP</keyword>
<evidence type="ECO:0000256" key="2">
    <source>
        <dbReference type="ARBA" id="ARBA00022827"/>
    </source>
</evidence>
<proteinExistence type="predicted"/>
<name>A0AAD6HG82_9EURO</name>
<protein>
    <submittedName>
        <fullName evidence="5">Uncharacterized protein</fullName>
    </submittedName>
</protein>